<dbReference type="AlphaFoldDB" id="A0A0H1BUT9"/>
<reference evidence="2" key="1">
    <citation type="journal article" date="2015" name="PLoS Genet.">
        <title>The dynamic genome and transcriptome of the human fungal pathogen Blastomyces and close relative Emmonsia.</title>
        <authorList>
            <person name="Munoz J.F."/>
            <person name="Gauthier G.M."/>
            <person name="Desjardins C.A."/>
            <person name="Gallo J.E."/>
            <person name="Holder J."/>
            <person name="Sullivan T.D."/>
            <person name="Marty A.J."/>
            <person name="Carmen J.C."/>
            <person name="Chen Z."/>
            <person name="Ding L."/>
            <person name="Gujja S."/>
            <person name="Magrini V."/>
            <person name="Misas E."/>
            <person name="Mitreva M."/>
            <person name="Priest M."/>
            <person name="Saif S."/>
            <person name="Whiston E.A."/>
            <person name="Young S."/>
            <person name="Zeng Q."/>
            <person name="Goldman W.E."/>
            <person name="Mardis E.R."/>
            <person name="Taylor J.W."/>
            <person name="McEwen J.G."/>
            <person name="Clay O.K."/>
            <person name="Klein B.S."/>
            <person name="Cuomo C.A."/>
        </authorList>
    </citation>
    <scope>NUCLEOTIDE SEQUENCE [LARGE SCALE GENOMIC DNA]</scope>
    <source>
        <strain evidence="2">UAMH 139</strain>
    </source>
</reference>
<proteinExistence type="predicted"/>
<gene>
    <name evidence="1" type="ORF">EMPG_12178</name>
</gene>
<accession>A0A0H1BUT9</accession>
<name>A0A0H1BUT9_9EURO</name>
<keyword evidence="2" id="KW-1185">Reference proteome</keyword>
<organism evidence="1 2">
    <name type="scientific">Blastomyces silverae</name>
    <dbReference type="NCBI Taxonomy" id="2060906"/>
    <lineage>
        <taxon>Eukaryota</taxon>
        <taxon>Fungi</taxon>
        <taxon>Dikarya</taxon>
        <taxon>Ascomycota</taxon>
        <taxon>Pezizomycotina</taxon>
        <taxon>Eurotiomycetes</taxon>
        <taxon>Eurotiomycetidae</taxon>
        <taxon>Onygenales</taxon>
        <taxon>Ajellomycetaceae</taxon>
        <taxon>Blastomyces</taxon>
    </lineage>
</organism>
<evidence type="ECO:0000313" key="2">
    <source>
        <dbReference type="Proteomes" id="UP000053573"/>
    </source>
</evidence>
<sequence length="353" mass="39649">MSLPSKKQKLDGSHVHYDLTDAIARFPSSISALQMLLATGLAPEVSALQPFLESILQSISHNSVEPIYQSSKLTLSLVIDKLGIDFIDDHPQYYWELTEDQMKNSTQKPLSSWAALAIDKLKHSPRLSKFRREPSARALFDILLADRFDQLDDTEANCRLSVRYEVPMTANISEDRGGGNISGRADWSLGYMTELDKLEQMLVVIEAKADVSSDRNMAQLLAYLHAIQEARVQSKKNSSAVFGVLTDSKLFRFVVLRENSRVMASEPLQWTPRNTDVVAFLDNILLDAIKSSPHTTPQKTGNTTINRFDRHLQLTYSMPAVESDVTTDEDEDYDEAFDVVKIGGVSVLRPREQ</sequence>
<evidence type="ECO:0000313" key="1">
    <source>
        <dbReference type="EMBL" id="KLJ12811.1"/>
    </source>
</evidence>
<comment type="caution">
    <text evidence="1">The sequence shown here is derived from an EMBL/GenBank/DDBJ whole genome shotgun (WGS) entry which is preliminary data.</text>
</comment>
<dbReference type="EMBL" id="LDEV01000689">
    <property type="protein sequence ID" value="KLJ12811.1"/>
    <property type="molecule type" value="Genomic_DNA"/>
</dbReference>
<dbReference type="OrthoDB" id="4185608at2759"/>
<protein>
    <submittedName>
        <fullName evidence="1">Uncharacterized protein</fullName>
    </submittedName>
</protein>
<dbReference type="STRING" id="2060906.A0A0H1BUT9"/>
<dbReference type="Proteomes" id="UP000053573">
    <property type="component" value="Unassembled WGS sequence"/>
</dbReference>